<dbReference type="InterPro" id="IPR001466">
    <property type="entry name" value="Beta-lactam-related"/>
</dbReference>
<dbReference type="Gene3D" id="3.40.710.10">
    <property type="entry name" value="DD-peptidase/beta-lactamase superfamily"/>
    <property type="match status" value="1"/>
</dbReference>
<comment type="caution">
    <text evidence="5">The sequence shown here is derived from an EMBL/GenBank/DDBJ whole genome shotgun (WGS) entry which is preliminary data.</text>
</comment>
<dbReference type="InterPro" id="IPR050789">
    <property type="entry name" value="Diverse_Enzym_Activities"/>
</dbReference>
<dbReference type="SUPFAM" id="SSF56601">
    <property type="entry name" value="beta-lactamase/transpeptidase-like"/>
    <property type="match status" value="1"/>
</dbReference>
<reference evidence="5" key="1">
    <citation type="submission" date="2021-11" db="EMBL/GenBank/DDBJ databases">
        <authorList>
            <person name="Rodrigo-Torres L."/>
            <person name="Arahal R. D."/>
            <person name="Lucena T."/>
        </authorList>
    </citation>
    <scope>NUCLEOTIDE SEQUENCE</scope>
    <source>
        <strain evidence="5">CECT 7928</strain>
    </source>
</reference>
<dbReference type="EMBL" id="CAKLDM010000001">
    <property type="protein sequence ID" value="CAH0537359.1"/>
    <property type="molecule type" value="Genomic_DNA"/>
</dbReference>
<evidence type="ECO:0000256" key="2">
    <source>
        <dbReference type="SAM" id="MobiDB-lite"/>
    </source>
</evidence>
<evidence type="ECO:0000256" key="1">
    <source>
        <dbReference type="ARBA" id="ARBA00022801"/>
    </source>
</evidence>
<name>A0ABN8E1C6_9VIBR</name>
<feature type="region of interest" description="Disordered" evidence="2">
    <location>
        <begin position="89"/>
        <end position="111"/>
    </location>
</feature>
<keyword evidence="1 5" id="KW-0378">Hydrolase</keyword>
<feature type="chain" id="PRO_5046256323" evidence="3">
    <location>
        <begin position="24"/>
        <end position="485"/>
    </location>
</feature>
<dbReference type="PANTHER" id="PTHR43283">
    <property type="entry name" value="BETA-LACTAMASE-RELATED"/>
    <property type="match status" value="1"/>
</dbReference>
<evidence type="ECO:0000313" key="6">
    <source>
        <dbReference type="Proteomes" id="UP000838748"/>
    </source>
</evidence>
<accession>A0ABN8E1C6</accession>
<feature type="domain" description="Beta-lactamase-related" evidence="4">
    <location>
        <begin position="49"/>
        <end position="431"/>
    </location>
</feature>
<sequence length="485" mass="54263">MFKKWTSVLAFASANLISGYGVAQDVFPYASNEILSPSTTQVYDFSNVDQLILADVAKGFPGATLAVWHNGEIVNLSAYGYTKIHDENSPKRGFGSDDHDNSPSLPESEMVPTTTATMYDLASNTKMYSTNYALQYLVSQGMLDLDSKVEDILPDFKDNKCQEGAESCDIISGKASVTVRDLLHHTAGNEPTVEYYMESGEMYSQQRQKTMELMLKTDLKYSPHTVVAYSDIDYMILGQIIEEITGQRQDEFMEKTFYAPLDLTHTGYRLLNQPVNGHTYQPEQFAATEVYGNTREGQLTFDNIRTYTLQGEVHDEKTYYSMEGIAGHAGLFSNAVDMMKLMSLMLNDGSYEGVQYFTQDVIDEFVTINPDFEDKGFALGWNVNHNKGKSWLFGDYASESTFGHSGWVGTASLIDPENRVMIILLGNKKNTHIKMDCGNEFCGSFEGDSMNVGRYGAVMEEVYKSLGLAKNVQFSQSPDKLMHTH</sequence>
<proteinExistence type="predicted"/>
<dbReference type="RefSeq" id="WP_237360432.1">
    <property type="nucleotide sequence ID" value="NZ_CAKLDM010000001.1"/>
</dbReference>
<dbReference type="GO" id="GO:0008745">
    <property type="term" value="F:N-acetylmuramoyl-L-alanine amidase activity"/>
    <property type="evidence" value="ECO:0007669"/>
    <property type="project" value="UniProtKB-EC"/>
</dbReference>
<evidence type="ECO:0000313" key="5">
    <source>
        <dbReference type="EMBL" id="CAH0537359.1"/>
    </source>
</evidence>
<gene>
    <name evidence="5" type="primary">amiE</name>
    <name evidence="5" type="ORF">VMF7928_01070</name>
</gene>
<feature type="signal peptide" evidence="3">
    <location>
        <begin position="1"/>
        <end position="23"/>
    </location>
</feature>
<feature type="compositionally biased region" description="Basic and acidic residues" evidence="2">
    <location>
        <begin position="89"/>
        <end position="101"/>
    </location>
</feature>
<dbReference type="InterPro" id="IPR012338">
    <property type="entry name" value="Beta-lactam/transpept-like"/>
</dbReference>
<evidence type="ECO:0000256" key="3">
    <source>
        <dbReference type="SAM" id="SignalP"/>
    </source>
</evidence>
<dbReference type="NCBIfam" id="NF002968">
    <property type="entry name" value="PRK03642.1"/>
    <property type="match status" value="1"/>
</dbReference>
<protein>
    <submittedName>
        <fullName evidence="5">N-acetylmuramyl-L-alanine amidase</fullName>
        <ecNumber evidence="5">3.5.1.28</ecNumber>
    </submittedName>
</protein>
<dbReference type="Pfam" id="PF00144">
    <property type="entry name" value="Beta-lactamase"/>
    <property type="match status" value="1"/>
</dbReference>
<keyword evidence="3" id="KW-0732">Signal</keyword>
<keyword evidence="6" id="KW-1185">Reference proteome</keyword>
<evidence type="ECO:0000259" key="4">
    <source>
        <dbReference type="Pfam" id="PF00144"/>
    </source>
</evidence>
<organism evidence="5 6">
    <name type="scientific">Vibrio marisflavi CECT 7928</name>
    <dbReference type="NCBI Taxonomy" id="634439"/>
    <lineage>
        <taxon>Bacteria</taxon>
        <taxon>Pseudomonadati</taxon>
        <taxon>Pseudomonadota</taxon>
        <taxon>Gammaproteobacteria</taxon>
        <taxon>Vibrionales</taxon>
        <taxon>Vibrionaceae</taxon>
        <taxon>Vibrio</taxon>
    </lineage>
</organism>
<dbReference type="Proteomes" id="UP000838748">
    <property type="component" value="Unassembled WGS sequence"/>
</dbReference>
<dbReference type="PANTHER" id="PTHR43283:SF11">
    <property type="entry name" value="BETA-LACTAMASE-RELATED DOMAIN-CONTAINING PROTEIN"/>
    <property type="match status" value="1"/>
</dbReference>
<dbReference type="EC" id="3.5.1.28" evidence="5"/>